<dbReference type="PANTHER" id="PTHR15895">
    <property type="entry name" value="IMMEDIATE EARLY RESPONSE GENE"/>
    <property type="match status" value="1"/>
</dbReference>
<protein>
    <submittedName>
        <fullName evidence="2">Chromosome 3 SCAF14730, whole genome shotgun sequence</fullName>
    </submittedName>
</protein>
<dbReference type="Ensembl" id="ENSTNIT00000015802.1">
    <property type="protein sequence ID" value="ENSTNIP00000015595.1"/>
    <property type="gene ID" value="ENSTNIG00000012623.1"/>
</dbReference>
<dbReference type="GeneTree" id="ENSGT00940000166693"/>
<evidence type="ECO:0000313" key="4">
    <source>
        <dbReference type="Proteomes" id="UP000007303"/>
    </source>
</evidence>
<keyword evidence="4" id="KW-1185">Reference proteome</keyword>
<dbReference type="Pfam" id="PF05760">
    <property type="entry name" value="IER"/>
    <property type="match status" value="1"/>
</dbReference>
<dbReference type="InterPro" id="IPR008653">
    <property type="entry name" value="IER"/>
</dbReference>
<evidence type="ECO:0000313" key="2">
    <source>
        <dbReference type="EMBL" id="CAG04100.1"/>
    </source>
</evidence>
<comment type="similarity">
    <text evidence="1">Belongs to the IER family.</text>
</comment>
<dbReference type="STRING" id="99883.ENSTNIP00000015595"/>
<evidence type="ECO:0000313" key="3">
    <source>
        <dbReference type="Ensembl" id="ENSTNIP00000015595.1"/>
    </source>
</evidence>
<organism evidence="2">
    <name type="scientific">Tetraodon nigroviridis</name>
    <name type="common">Spotted green pufferfish</name>
    <name type="synonym">Chelonodon nigroviridis</name>
    <dbReference type="NCBI Taxonomy" id="99883"/>
    <lineage>
        <taxon>Eukaryota</taxon>
        <taxon>Metazoa</taxon>
        <taxon>Chordata</taxon>
        <taxon>Craniata</taxon>
        <taxon>Vertebrata</taxon>
        <taxon>Euteleostomi</taxon>
        <taxon>Actinopterygii</taxon>
        <taxon>Neopterygii</taxon>
        <taxon>Teleostei</taxon>
        <taxon>Neoteleostei</taxon>
        <taxon>Acanthomorphata</taxon>
        <taxon>Eupercaria</taxon>
        <taxon>Tetraodontiformes</taxon>
        <taxon>Tetradontoidea</taxon>
        <taxon>Tetraodontidae</taxon>
        <taxon>Tetraodon</taxon>
    </lineage>
</organism>
<feature type="non-terminal residue" evidence="2">
    <location>
        <position position="52"/>
    </location>
</feature>
<proteinExistence type="inferred from homology"/>
<reference evidence="2 4" key="1">
    <citation type="journal article" date="2004" name="Nature">
        <title>Genome duplication in the teleost fish Tetraodon nigroviridis reveals the early vertebrate proto-karyotype.</title>
        <authorList>
            <person name="Jaillon O."/>
            <person name="Aury J.-M."/>
            <person name="Brunet F."/>
            <person name="Petit J.-L."/>
            <person name="Stange-Thomann N."/>
            <person name="Mauceli E."/>
            <person name="Bouneau L."/>
            <person name="Fischer C."/>
            <person name="Ozouf-Costaz C."/>
            <person name="Bernot A."/>
            <person name="Nicaud S."/>
            <person name="Jaffe D."/>
            <person name="Fisher S."/>
            <person name="Lutfalla G."/>
            <person name="Dossat C."/>
            <person name="Segurens B."/>
            <person name="Dasilva C."/>
            <person name="Salanoubat M."/>
            <person name="Levy M."/>
            <person name="Boudet N."/>
            <person name="Castellano S."/>
            <person name="Anthouard V."/>
            <person name="Jubin C."/>
            <person name="Castelli V."/>
            <person name="Katinka M."/>
            <person name="Vacherie B."/>
            <person name="Biemont C."/>
            <person name="Skalli Z."/>
            <person name="Cattolico L."/>
            <person name="Poulain J."/>
            <person name="De Berardinis V."/>
            <person name="Cruaud C."/>
            <person name="Duprat S."/>
            <person name="Brottier P."/>
            <person name="Coutanceau J.-P."/>
            <person name="Gouzy J."/>
            <person name="Parra G."/>
            <person name="Lardier G."/>
            <person name="Chapple C."/>
            <person name="McKernan K.J."/>
            <person name="McEwan P."/>
            <person name="Bosak S."/>
            <person name="Kellis M."/>
            <person name="Volff J.-N."/>
            <person name="Guigo R."/>
            <person name="Zody M.C."/>
            <person name="Mesirov J."/>
            <person name="Lindblad-Toh K."/>
            <person name="Birren B."/>
            <person name="Nusbaum C."/>
            <person name="Kahn D."/>
            <person name="Robinson-Rechavi M."/>
            <person name="Laudet V."/>
            <person name="Schachter V."/>
            <person name="Quetier F."/>
            <person name="Saurin W."/>
            <person name="Scarpelli C."/>
            <person name="Wincker P."/>
            <person name="Lander E.S."/>
            <person name="Weissenbach J."/>
            <person name="Roest Crollius H."/>
        </authorList>
    </citation>
    <scope>NUCLEOTIDE SEQUENCE [LARGE SCALE GENOMIC DNA]</scope>
</reference>
<dbReference type="HOGENOM" id="CLU_3092803_0_0_1"/>
<reference evidence="2" key="2">
    <citation type="submission" date="2004-02" db="EMBL/GenBank/DDBJ databases">
        <authorList>
            <consortium name="Genoscope"/>
            <consortium name="Whitehead Institute Centre for Genome Research"/>
        </authorList>
    </citation>
    <scope>NUCLEOTIDE SEQUENCE</scope>
</reference>
<reference evidence="3" key="3">
    <citation type="submission" date="2025-05" db="UniProtKB">
        <authorList>
            <consortium name="Ensembl"/>
        </authorList>
    </citation>
    <scope>IDENTIFICATION</scope>
</reference>
<evidence type="ECO:0000256" key="1">
    <source>
        <dbReference type="ARBA" id="ARBA00006186"/>
    </source>
</evidence>
<dbReference type="KEGG" id="tng:GSTEN00023727G001"/>
<dbReference type="AlphaFoldDB" id="Q4S5I2"/>
<gene>
    <name evidence="2" type="ORF">GSTENG00023727001</name>
</gene>
<accession>Q4S5I2</accession>
<sequence>MEVSDKAKRVMVSAAEKLKHLRSQRGGLRLHRSLLLALAIRSARDLFFAAQT</sequence>
<dbReference type="Proteomes" id="UP000007303">
    <property type="component" value="Unassembled WGS sequence"/>
</dbReference>
<dbReference type="EMBL" id="CAAE01014730">
    <property type="protein sequence ID" value="CAG04100.1"/>
    <property type="molecule type" value="Genomic_DNA"/>
</dbReference>
<name>Q4S5I2_TETNG</name>